<evidence type="ECO:0000313" key="2">
    <source>
        <dbReference type="Proteomes" id="UP000692954"/>
    </source>
</evidence>
<protein>
    <submittedName>
        <fullName evidence="1">Uncharacterized protein</fullName>
    </submittedName>
</protein>
<sequence>MEDIKTEYGLVQSQNRENQDNFALSALIEPTSTFMNLHLLISYLLLKVKKLFQQHKVQISQMKLQKMRKSSQSKIVIYRGSQ</sequence>
<dbReference type="Proteomes" id="UP000692954">
    <property type="component" value="Unassembled WGS sequence"/>
</dbReference>
<evidence type="ECO:0000313" key="1">
    <source>
        <dbReference type="EMBL" id="CAD8071690.1"/>
    </source>
</evidence>
<comment type="caution">
    <text evidence="1">The sequence shown here is derived from an EMBL/GenBank/DDBJ whole genome shotgun (WGS) entry which is preliminary data.</text>
</comment>
<accession>A0A8S1LUL4</accession>
<dbReference type="AlphaFoldDB" id="A0A8S1LUL4"/>
<name>A0A8S1LUL4_9CILI</name>
<organism evidence="1 2">
    <name type="scientific">Paramecium sonneborni</name>
    <dbReference type="NCBI Taxonomy" id="65129"/>
    <lineage>
        <taxon>Eukaryota</taxon>
        <taxon>Sar</taxon>
        <taxon>Alveolata</taxon>
        <taxon>Ciliophora</taxon>
        <taxon>Intramacronucleata</taxon>
        <taxon>Oligohymenophorea</taxon>
        <taxon>Peniculida</taxon>
        <taxon>Parameciidae</taxon>
        <taxon>Paramecium</taxon>
    </lineage>
</organism>
<reference evidence="1" key="1">
    <citation type="submission" date="2021-01" db="EMBL/GenBank/DDBJ databases">
        <authorList>
            <consortium name="Genoscope - CEA"/>
            <person name="William W."/>
        </authorList>
    </citation>
    <scope>NUCLEOTIDE SEQUENCE</scope>
</reference>
<gene>
    <name evidence="1" type="ORF">PSON_ATCC_30995.1.T0280212</name>
</gene>
<proteinExistence type="predicted"/>
<keyword evidence="2" id="KW-1185">Reference proteome</keyword>
<dbReference type="EMBL" id="CAJJDN010000028">
    <property type="protein sequence ID" value="CAD8071690.1"/>
    <property type="molecule type" value="Genomic_DNA"/>
</dbReference>